<dbReference type="InterPro" id="IPR001750">
    <property type="entry name" value="ND/Mrp_TM"/>
</dbReference>
<evidence type="ECO:0000256" key="1">
    <source>
        <dbReference type="ARBA" id="ARBA00004651"/>
    </source>
</evidence>
<dbReference type="EMBL" id="LMVN01000001">
    <property type="protein sequence ID" value="PAV08216.1"/>
    <property type="molecule type" value="Genomic_DNA"/>
</dbReference>
<dbReference type="GO" id="GO:0005886">
    <property type="term" value="C:plasma membrane"/>
    <property type="evidence" value="ECO:0007669"/>
    <property type="project" value="UniProtKB-SubCell"/>
</dbReference>
<feature type="transmembrane region" description="Helical" evidence="6">
    <location>
        <begin position="265"/>
        <end position="285"/>
    </location>
</feature>
<evidence type="ECO:0000256" key="3">
    <source>
        <dbReference type="ARBA" id="ARBA00022692"/>
    </source>
</evidence>
<keyword evidence="2" id="KW-1003">Cell membrane</keyword>
<comment type="caution">
    <text evidence="8">The sequence shown here is derived from an EMBL/GenBank/DDBJ whole genome shotgun (WGS) entry which is preliminary data.</text>
</comment>
<dbReference type="NCBIfam" id="NF004920">
    <property type="entry name" value="PRK06277.1"/>
    <property type="match status" value="1"/>
</dbReference>
<evidence type="ECO:0000313" key="8">
    <source>
        <dbReference type="EMBL" id="PAV08216.1"/>
    </source>
</evidence>
<reference evidence="8 10" key="2">
    <citation type="journal article" date="2017" name="BMC Genomics">
        <title>Genomic analysis of methanogenic archaea reveals a shift towards energy conservation.</title>
        <authorList>
            <person name="Gilmore S.P."/>
            <person name="Henske J.K."/>
            <person name="Sexton J.A."/>
            <person name="Solomon K.V."/>
            <person name="Seppala S."/>
            <person name="Yoo J.I."/>
            <person name="Huyett L.M."/>
            <person name="Pressman A."/>
            <person name="Cogan J.Z."/>
            <person name="Kivenson V."/>
            <person name="Peng X."/>
            <person name="Tan Y."/>
            <person name="Valentine D.L."/>
            <person name="O'Malley M.A."/>
        </authorList>
    </citation>
    <scope>NUCLEOTIDE SEQUENCE [LARGE SCALE GENOMIC DNA]</scope>
    <source>
        <strain evidence="8 10">1R-7</strain>
    </source>
</reference>
<dbReference type="InterPro" id="IPR050586">
    <property type="entry name" value="CPA3_Na-H_Antiporter_D"/>
</dbReference>
<dbReference type="EMBL" id="LWMS01000020">
    <property type="protein sequence ID" value="PWL08303.1"/>
    <property type="molecule type" value="Genomic_DNA"/>
</dbReference>
<feature type="transmembrane region" description="Helical" evidence="6">
    <location>
        <begin position="291"/>
        <end position="312"/>
    </location>
</feature>
<sequence>MDGTIFIPLLVIIPIICAILVNLLHGAQKTTKALAFIGAICLALVPILATYGTQFFGAYQPLINGGLSVQIPTAVNSIISGSVLELFHPAITYVFGPGQQTVLFILGIVAMCAVFISIVETKKTSGVYLYLLFMLTAALMAFILTDDIFNLYVFFEIAALVQVGLILVSRVRGNYETGLKYMLLGEVGGSFMLLGIALILGLTGNVNISDIVLMIHSGAVDPTNPVLLFAAGMLLYGWLYATGLPPFNAIKSEIYSKGLSSGSMVLQSFSVIGCIAIGLIILRIFGYLPVVQMVILAVSVLAMILGICMAMVQDDYKRVIAYLAVGELGYIGVGLGLGSVYSITAGLFQAVNELVVTSFLFAGFGLVLYKTKTSKLSKLGGLLEDMPWAALLIVLAGFIMAGVPPFNVFQSKYMLCQAAMVQGIPELAIIMIILSIVTFLAFLKITYMIFLRQKPDDLKVSKAKIPKTTMAVMVLFLIISLIVGLFPGLVVDNLGIMALSALIL</sequence>
<dbReference type="Proteomes" id="UP000217528">
    <property type="component" value="Unassembled WGS sequence"/>
</dbReference>
<feature type="transmembrane region" description="Helical" evidence="6">
    <location>
        <begin position="33"/>
        <end position="52"/>
    </location>
</feature>
<name>A0A2A2HFZ4_9EURY</name>
<proteinExistence type="predicted"/>
<protein>
    <submittedName>
        <fullName evidence="8">Hydrogenase</fullName>
    </submittedName>
    <submittedName>
        <fullName evidence="9">Na(+)/H(+) antiporter subunit D</fullName>
    </submittedName>
</protein>
<gene>
    <name evidence="9" type="primary">mrpD</name>
    <name evidence="8" type="ORF">ASJ82_03220</name>
    <name evidence="9" type="ORF">MSCUN_07390</name>
</gene>
<feature type="domain" description="NADH:quinone oxidoreductase/Mrp antiporter transmembrane" evidence="7">
    <location>
        <begin position="146"/>
        <end position="437"/>
    </location>
</feature>
<keyword evidence="3 6" id="KW-0812">Transmembrane</keyword>
<feature type="transmembrane region" description="Helical" evidence="6">
    <location>
        <begin position="226"/>
        <end position="244"/>
    </location>
</feature>
<dbReference type="RefSeq" id="WP_095607866.1">
    <property type="nucleotide sequence ID" value="NZ_CAUHCB010000018.1"/>
</dbReference>
<evidence type="ECO:0000256" key="5">
    <source>
        <dbReference type="ARBA" id="ARBA00023136"/>
    </source>
</evidence>
<feature type="transmembrane region" description="Helical" evidence="6">
    <location>
        <begin position="471"/>
        <end position="490"/>
    </location>
</feature>
<feature type="transmembrane region" description="Helical" evidence="6">
    <location>
        <begin position="347"/>
        <end position="368"/>
    </location>
</feature>
<keyword evidence="5 6" id="KW-0472">Membrane</keyword>
<accession>A0A2A2HFZ4</accession>
<dbReference type="Pfam" id="PF00361">
    <property type="entry name" value="Proton_antipo_M"/>
    <property type="match status" value="1"/>
</dbReference>
<comment type="subcellular location">
    <subcellularLocation>
        <location evidence="1">Cell membrane</location>
        <topology evidence="1">Multi-pass membrane protein</topology>
    </subcellularLocation>
</comment>
<evidence type="ECO:0000259" key="7">
    <source>
        <dbReference type="Pfam" id="PF00361"/>
    </source>
</evidence>
<evidence type="ECO:0000256" key="6">
    <source>
        <dbReference type="SAM" id="Phobius"/>
    </source>
</evidence>
<evidence type="ECO:0000313" key="11">
    <source>
        <dbReference type="Proteomes" id="UP000246004"/>
    </source>
</evidence>
<feature type="transmembrane region" description="Helical" evidence="6">
    <location>
        <begin position="181"/>
        <end position="206"/>
    </location>
</feature>
<reference evidence="9 11" key="1">
    <citation type="submission" date="2016-04" db="EMBL/GenBank/DDBJ databases">
        <title>Genome sequence of Methanosphaera cuniculi DSM 4103.</title>
        <authorList>
            <person name="Poehlein A."/>
            <person name="Seedorf H."/>
            <person name="Daniel R."/>
        </authorList>
    </citation>
    <scope>NUCLEOTIDE SEQUENCE [LARGE SCALE GENOMIC DNA]</scope>
    <source>
        <strain evidence="9 11">DSM 4103</strain>
    </source>
</reference>
<feature type="transmembrane region" description="Helical" evidence="6">
    <location>
        <begin position="427"/>
        <end position="450"/>
    </location>
</feature>
<keyword evidence="10" id="KW-1185">Reference proteome</keyword>
<dbReference type="OrthoDB" id="371891at2157"/>
<feature type="transmembrane region" description="Helical" evidence="6">
    <location>
        <begin position="127"/>
        <end position="145"/>
    </location>
</feature>
<feature type="transmembrane region" description="Helical" evidence="6">
    <location>
        <begin position="388"/>
        <end position="407"/>
    </location>
</feature>
<dbReference type="Proteomes" id="UP000246004">
    <property type="component" value="Unassembled WGS sequence"/>
</dbReference>
<feature type="transmembrane region" description="Helical" evidence="6">
    <location>
        <begin position="319"/>
        <end position="341"/>
    </location>
</feature>
<feature type="transmembrane region" description="Helical" evidence="6">
    <location>
        <begin position="6"/>
        <end position="24"/>
    </location>
</feature>
<evidence type="ECO:0000256" key="2">
    <source>
        <dbReference type="ARBA" id="ARBA00022475"/>
    </source>
</evidence>
<feature type="transmembrane region" description="Helical" evidence="6">
    <location>
        <begin position="151"/>
        <end position="169"/>
    </location>
</feature>
<dbReference type="PANTHER" id="PTHR42703">
    <property type="entry name" value="NADH DEHYDROGENASE"/>
    <property type="match status" value="1"/>
</dbReference>
<evidence type="ECO:0000313" key="9">
    <source>
        <dbReference type="EMBL" id="PWL08303.1"/>
    </source>
</evidence>
<keyword evidence="4 6" id="KW-1133">Transmembrane helix</keyword>
<feature type="transmembrane region" description="Helical" evidence="6">
    <location>
        <begin position="102"/>
        <end position="120"/>
    </location>
</feature>
<evidence type="ECO:0000313" key="10">
    <source>
        <dbReference type="Proteomes" id="UP000217528"/>
    </source>
</evidence>
<dbReference type="AlphaFoldDB" id="A0A2A2HFZ4"/>
<dbReference type="PANTHER" id="PTHR42703:SF1">
    <property type="entry name" value="NA(+)_H(+) ANTIPORTER SUBUNIT D1"/>
    <property type="match status" value="1"/>
</dbReference>
<organism evidence="8 10">
    <name type="scientific">Methanosphaera cuniculi</name>
    <dbReference type="NCBI Taxonomy" id="1077256"/>
    <lineage>
        <taxon>Archaea</taxon>
        <taxon>Methanobacteriati</taxon>
        <taxon>Methanobacteriota</taxon>
        <taxon>Methanomada group</taxon>
        <taxon>Methanobacteria</taxon>
        <taxon>Methanobacteriales</taxon>
        <taxon>Methanobacteriaceae</taxon>
        <taxon>Methanosphaera</taxon>
    </lineage>
</organism>
<evidence type="ECO:0000256" key="4">
    <source>
        <dbReference type="ARBA" id="ARBA00022989"/>
    </source>
</evidence>